<comment type="caution">
    <text evidence="1">The sequence shown here is derived from an EMBL/GenBank/DDBJ whole genome shotgun (WGS) entry which is preliminary data.</text>
</comment>
<feature type="non-terminal residue" evidence="1">
    <location>
        <position position="75"/>
    </location>
</feature>
<protein>
    <submittedName>
        <fullName evidence="1">Uncharacterized protein</fullName>
    </submittedName>
</protein>
<accession>A0A6B3NM87</accession>
<dbReference type="AlphaFoldDB" id="A0A6B3NM87"/>
<dbReference type="EMBL" id="JAAHFQ010000618">
    <property type="protein sequence ID" value="NER30681.1"/>
    <property type="molecule type" value="Genomic_DNA"/>
</dbReference>
<proteinExistence type="predicted"/>
<name>A0A6B3NM87_9CYAN</name>
<reference evidence="1" key="1">
    <citation type="submission" date="2019-11" db="EMBL/GenBank/DDBJ databases">
        <title>Genomic insights into an expanded diversity of filamentous marine cyanobacteria reveals the extraordinary biosynthetic potential of Moorea and Okeania.</title>
        <authorList>
            <person name="Ferreira Leao T."/>
            <person name="Wang M."/>
            <person name="Moss N."/>
            <person name="Da Silva R."/>
            <person name="Sanders J."/>
            <person name="Nurk S."/>
            <person name="Gurevich A."/>
            <person name="Humphrey G."/>
            <person name="Reher R."/>
            <person name="Zhu Q."/>
            <person name="Belda-Ferre P."/>
            <person name="Glukhov E."/>
            <person name="Rex R."/>
            <person name="Dorrestein P.C."/>
            <person name="Knight R."/>
            <person name="Pevzner P."/>
            <person name="Gerwick W.H."/>
            <person name="Gerwick L."/>
        </authorList>
    </citation>
    <scope>NUCLEOTIDE SEQUENCE</scope>
    <source>
        <strain evidence="1">SIO1C4</strain>
    </source>
</reference>
<organism evidence="1">
    <name type="scientific">Symploca sp. SIO1C4</name>
    <dbReference type="NCBI Taxonomy" id="2607765"/>
    <lineage>
        <taxon>Bacteria</taxon>
        <taxon>Bacillati</taxon>
        <taxon>Cyanobacteriota</taxon>
        <taxon>Cyanophyceae</taxon>
        <taxon>Coleofasciculales</taxon>
        <taxon>Coleofasciculaceae</taxon>
        <taxon>Symploca</taxon>
    </lineage>
</organism>
<sequence length="75" mass="8635">MPMKQIKSYQALWKPKDHKGHFWFTYADGDRERTADLDAESFRIVLEMLGTDKPIFGDHTTASVAVHWPQGKLST</sequence>
<gene>
    <name evidence="1" type="ORF">F6J89_24460</name>
</gene>
<evidence type="ECO:0000313" key="1">
    <source>
        <dbReference type="EMBL" id="NER30681.1"/>
    </source>
</evidence>